<dbReference type="GeneID" id="28855202"/>
<evidence type="ECO:0000256" key="3">
    <source>
        <dbReference type="ARBA" id="ARBA00022833"/>
    </source>
</evidence>
<dbReference type="Pfam" id="PF04828">
    <property type="entry name" value="GFA"/>
    <property type="match status" value="1"/>
</dbReference>
<comment type="caution">
    <text evidence="5">The sequence shown here is derived from an EMBL/GenBank/DDBJ whole genome shotgun (WGS) entry which is preliminary data.</text>
</comment>
<name>A0A179FZ06_METCM</name>
<protein>
    <submittedName>
        <fullName evidence="5">Glutathione-dependent formaldehyde-activating gfa</fullName>
    </submittedName>
</protein>
<dbReference type="PANTHER" id="PTHR28620:SF1">
    <property type="entry name" value="CENP-V_GFA DOMAIN-CONTAINING PROTEIN"/>
    <property type="match status" value="1"/>
</dbReference>
<evidence type="ECO:0000313" key="5">
    <source>
        <dbReference type="EMBL" id="OAQ70842.1"/>
    </source>
</evidence>
<evidence type="ECO:0000259" key="4">
    <source>
        <dbReference type="PROSITE" id="PS51891"/>
    </source>
</evidence>
<dbReference type="SUPFAM" id="SSF51316">
    <property type="entry name" value="Mss4-like"/>
    <property type="match status" value="2"/>
</dbReference>
<dbReference type="GO" id="GO:0016846">
    <property type="term" value="F:carbon-sulfur lyase activity"/>
    <property type="evidence" value="ECO:0007669"/>
    <property type="project" value="InterPro"/>
</dbReference>
<evidence type="ECO:0000313" key="6">
    <source>
        <dbReference type="Proteomes" id="UP000078397"/>
    </source>
</evidence>
<feature type="domain" description="CENP-V/GFA" evidence="4">
    <location>
        <begin position="136"/>
        <end position="273"/>
    </location>
</feature>
<dbReference type="AlphaFoldDB" id="A0A179FZ06"/>
<gene>
    <name evidence="5" type="ORF">VFPPC_13431</name>
</gene>
<keyword evidence="6" id="KW-1185">Reference proteome</keyword>
<dbReference type="EMBL" id="LSBJ02000002">
    <property type="protein sequence ID" value="OAQ70842.1"/>
    <property type="molecule type" value="Genomic_DNA"/>
</dbReference>
<organism evidence="5 6">
    <name type="scientific">Pochonia chlamydosporia 170</name>
    <dbReference type="NCBI Taxonomy" id="1380566"/>
    <lineage>
        <taxon>Eukaryota</taxon>
        <taxon>Fungi</taxon>
        <taxon>Dikarya</taxon>
        <taxon>Ascomycota</taxon>
        <taxon>Pezizomycotina</taxon>
        <taxon>Sordariomycetes</taxon>
        <taxon>Hypocreomycetidae</taxon>
        <taxon>Hypocreales</taxon>
        <taxon>Clavicipitaceae</taxon>
        <taxon>Pochonia</taxon>
    </lineage>
</organism>
<dbReference type="Gene3D" id="2.170.150.70">
    <property type="match status" value="2"/>
</dbReference>
<evidence type="ECO:0000256" key="1">
    <source>
        <dbReference type="ARBA" id="ARBA00005495"/>
    </source>
</evidence>
<reference evidence="5 6" key="1">
    <citation type="journal article" date="2016" name="PLoS Pathog.">
        <title>Biosynthesis of antibiotic leucinostatins in bio-control fungus Purpureocillium lilacinum and their inhibition on phytophthora revealed by genome mining.</title>
        <authorList>
            <person name="Wang G."/>
            <person name="Liu Z."/>
            <person name="Lin R."/>
            <person name="Li E."/>
            <person name="Mao Z."/>
            <person name="Ling J."/>
            <person name="Yang Y."/>
            <person name="Yin W.B."/>
            <person name="Xie B."/>
        </authorList>
    </citation>
    <scope>NUCLEOTIDE SEQUENCE [LARGE SCALE GENOMIC DNA]</scope>
    <source>
        <strain evidence="5">170</strain>
    </source>
</reference>
<feature type="domain" description="CENP-V/GFA" evidence="4">
    <location>
        <begin position="7"/>
        <end position="121"/>
    </location>
</feature>
<dbReference type="RefSeq" id="XP_018147379.1">
    <property type="nucleotide sequence ID" value="XM_018291208.1"/>
</dbReference>
<keyword evidence="2" id="KW-0479">Metal-binding</keyword>
<dbReference type="InterPro" id="IPR052355">
    <property type="entry name" value="CENP-V-like"/>
</dbReference>
<dbReference type="KEGG" id="pchm:VFPPC_13431"/>
<dbReference type="PANTHER" id="PTHR28620">
    <property type="entry name" value="CENTROMERE PROTEIN V"/>
    <property type="match status" value="1"/>
</dbReference>
<dbReference type="GO" id="GO:0046872">
    <property type="term" value="F:metal ion binding"/>
    <property type="evidence" value="ECO:0007669"/>
    <property type="project" value="UniProtKB-KW"/>
</dbReference>
<dbReference type="OrthoDB" id="2993351at2759"/>
<keyword evidence="3" id="KW-0862">Zinc</keyword>
<comment type="similarity">
    <text evidence="1">Belongs to the Gfa family.</text>
</comment>
<accession>A0A179FZ06</accession>
<dbReference type="InterPro" id="IPR006913">
    <property type="entry name" value="CENP-V/GFA"/>
</dbReference>
<sequence length="282" mass="31845">MEAQTKYHGYCHCGALRFDLTVPEIKSAIACDCSLCRKKGYMWIVPPAGSYKVTRDDGLLETYESDSLRHKFCSKCSTGITGEHLTGPMTGQTVVNLLAVREINPFQLESNTTTIHVDEPQRTLTPLFPSAPEPHHIFSCHCGQVQFELLTPISEQDVKQDNCSSCIRKAYIGVYPTKDQVRIHGKEHTTSYVYGKKYGIDHHCSKCGVFTFATVLGPPLSVFDNVPPERKERVMAVYHKNMSMLPLNVRCMEGLDVSSLRIEKVDYGEEDYELPEEEMNKQ</sequence>
<dbReference type="STRING" id="1380566.A0A179FZ06"/>
<dbReference type="Proteomes" id="UP000078397">
    <property type="component" value="Unassembled WGS sequence"/>
</dbReference>
<dbReference type="InterPro" id="IPR011057">
    <property type="entry name" value="Mss4-like_sf"/>
</dbReference>
<dbReference type="PROSITE" id="PS51891">
    <property type="entry name" value="CENP_V_GFA"/>
    <property type="match status" value="2"/>
</dbReference>
<proteinExistence type="inferred from homology"/>
<evidence type="ECO:0000256" key="2">
    <source>
        <dbReference type="ARBA" id="ARBA00022723"/>
    </source>
</evidence>